<gene>
    <name evidence="3" type="ORF">BHE75_01896</name>
</gene>
<dbReference type="InterPro" id="IPR013491">
    <property type="entry name" value="Tape_meas_N"/>
</dbReference>
<organism evidence="3 4">
    <name type="scientific">Edaphosphingomonas haloaromaticamans</name>
    <dbReference type="NCBI Taxonomy" id="653954"/>
    <lineage>
        <taxon>Bacteria</taxon>
        <taxon>Pseudomonadati</taxon>
        <taxon>Pseudomonadota</taxon>
        <taxon>Alphaproteobacteria</taxon>
        <taxon>Sphingomonadales</taxon>
        <taxon>Rhizorhabdaceae</taxon>
        <taxon>Edaphosphingomonas</taxon>
    </lineage>
</organism>
<feature type="domain" description="Tape measure protein N-terminal" evidence="2">
    <location>
        <begin position="71"/>
        <end position="263"/>
    </location>
</feature>
<evidence type="ECO:0000313" key="4">
    <source>
        <dbReference type="Proteomes" id="UP000179467"/>
    </source>
</evidence>
<sequence length="666" mass="70249">MAARSDVRQLLLQVDANVELARRALDSLDNDIGRNSASIDRSLGRIDASIGRVVGALAGFATIQELSSLGKQFLDIADQSKQMETQLRLATASFGSFGQAQQDVGRIANATRNGLTETSTLYGNFIRASAAMGKTQDEAARATETFSKALKIGGAGAAEAASATLQFGQALASGVLRGDEFNSIAEASPRILKLLADSLGVSTGALRSMAAEGKLTADVLYTALTDRKFTAGIDAEFQQLPKTFDEAMTLVDNAAVETFGAFDRGGQFSTAIANFVSDGSDGFGRLADRAEWLGREVRSALAGLANVWDGFVDAGESAIERIRRKFGPLLYGLDQLNNAAADLNPLNFVGRAIIYNGWAQDRYTEGRDQQRNTLARDQALQDIQDRFGGAWFRRIIGEEDAPPSAAAATPAKRARRAARPKLTGPTEAPLGAAVLDAGSVPLASGEYDPIFGRDVPATIIERTELLARLEAGLKEIQAVTGQIDIGAILKAEDQQRLLEFEADFGRDLTRSLADAVVYGDNLGDVLENTFKRAAAALLESGLLELLSPGSAGGGTWRGFIGKAGSIFSGLGFANGGSPPVGKASLVGERGPELFIPRVPGVVVPNHMLGDWGSTVQVQQSFSVNAQGAVLAADLMSEMRSIGVRAAAGGAALAQQQIGRRSRQALR</sequence>
<dbReference type="Proteomes" id="UP000179467">
    <property type="component" value="Unassembled WGS sequence"/>
</dbReference>
<dbReference type="EMBL" id="MIPT01000001">
    <property type="protein sequence ID" value="OHT19903.1"/>
    <property type="molecule type" value="Genomic_DNA"/>
</dbReference>
<dbReference type="OrthoDB" id="79849at2"/>
<comment type="caution">
    <text evidence="3">The sequence shown here is derived from an EMBL/GenBank/DDBJ whole genome shotgun (WGS) entry which is preliminary data.</text>
</comment>
<protein>
    <recommendedName>
        <fullName evidence="2">Tape measure protein N-terminal domain-containing protein</fullName>
    </recommendedName>
</protein>
<feature type="compositionally biased region" description="Low complexity" evidence="1">
    <location>
        <begin position="402"/>
        <end position="411"/>
    </location>
</feature>
<keyword evidence="4" id="KW-1185">Reference proteome</keyword>
<feature type="region of interest" description="Disordered" evidence="1">
    <location>
        <begin position="402"/>
        <end position="425"/>
    </location>
</feature>
<evidence type="ECO:0000256" key="1">
    <source>
        <dbReference type="SAM" id="MobiDB-lite"/>
    </source>
</evidence>
<dbReference type="NCBIfam" id="TIGR02675">
    <property type="entry name" value="tape_meas_nterm"/>
    <property type="match status" value="1"/>
</dbReference>
<dbReference type="AlphaFoldDB" id="A0A1S1HFD4"/>
<dbReference type="Pfam" id="PF20155">
    <property type="entry name" value="TMP_3"/>
    <property type="match status" value="1"/>
</dbReference>
<proteinExistence type="predicted"/>
<name>A0A1S1HFD4_9SPHN</name>
<evidence type="ECO:0000259" key="2">
    <source>
        <dbReference type="Pfam" id="PF20155"/>
    </source>
</evidence>
<accession>A0A1S1HFD4</accession>
<evidence type="ECO:0000313" key="3">
    <source>
        <dbReference type="EMBL" id="OHT19903.1"/>
    </source>
</evidence>
<reference evidence="3 4" key="1">
    <citation type="submission" date="2016-09" db="EMBL/GenBank/DDBJ databases">
        <title>Metabolic pathway, cell adaptation mechanisms and a novel monoxygenase revealed through proteogenomic-transcription analysis of a Sphingomonas haloaromaticamans strain degrading the fungicide ortho-phenylphenol.</title>
        <authorList>
            <person name="Perruchon C."/>
            <person name="Papadopoulou E.S."/>
            <person name="Rousidou C."/>
            <person name="Vasileiadis S."/>
            <person name="Tanou G."/>
            <person name="Amoutzias G."/>
            <person name="Molassiotis A."/>
            <person name="Karpouzas D.G."/>
        </authorList>
    </citation>
    <scope>NUCLEOTIDE SEQUENCE [LARGE SCALE GENOMIC DNA]</scope>
    <source>
        <strain evidence="3 4">P3</strain>
    </source>
</reference>